<dbReference type="GO" id="GO:0008081">
    <property type="term" value="F:phosphoric diester hydrolase activity"/>
    <property type="evidence" value="ECO:0007669"/>
    <property type="project" value="InterPro"/>
</dbReference>
<gene>
    <name evidence="3" type="ORF">CLV30_10329</name>
</gene>
<dbReference type="EMBL" id="PYGE01000003">
    <property type="protein sequence ID" value="PSL05878.1"/>
    <property type="molecule type" value="Genomic_DNA"/>
</dbReference>
<evidence type="ECO:0000313" key="4">
    <source>
        <dbReference type="Proteomes" id="UP000243528"/>
    </source>
</evidence>
<dbReference type="Proteomes" id="UP000243528">
    <property type="component" value="Unassembled WGS sequence"/>
</dbReference>
<feature type="signal peptide" evidence="1">
    <location>
        <begin position="1"/>
        <end position="29"/>
    </location>
</feature>
<reference evidence="3 4" key="1">
    <citation type="submission" date="2018-03" db="EMBL/GenBank/DDBJ databases">
        <title>Genomic Encyclopedia of Archaeal and Bacterial Type Strains, Phase II (KMG-II): from individual species to whole genera.</title>
        <authorList>
            <person name="Goeker M."/>
        </authorList>
    </citation>
    <scope>NUCLEOTIDE SEQUENCE [LARGE SCALE GENOMIC DNA]</scope>
    <source>
        <strain evidence="3 4">DSM 45211</strain>
    </source>
</reference>
<dbReference type="InterPro" id="IPR030395">
    <property type="entry name" value="GP_PDE_dom"/>
</dbReference>
<feature type="chain" id="PRO_5015139195" evidence="1">
    <location>
        <begin position="30"/>
        <end position="690"/>
    </location>
</feature>
<name>A0A2P8E8W4_9ACTN</name>
<accession>A0A2P8E8W4</accession>
<dbReference type="InterPro" id="IPR017946">
    <property type="entry name" value="PLC-like_Pdiesterase_TIM-brl"/>
</dbReference>
<keyword evidence="1" id="KW-0732">Signal</keyword>
<dbReference type="CDD" id="cd08567">
    <property type="entry name" value="GDPD_SpGDE_like"/>
    <property type="match status" value="1"/>
</dbReference>
<dbReference type="PANTHER" id="PTHR46211:SF14">
    <property type="entry name" value="GLYCEROPHOSPHODIESTER PHOSPHODIESTERASE"/>
    <property type="match status" value="1"/>
</dbReference>
<dbReference type="Gene3D" id="3.20.20.190">
    <property type="entry name" value="Phosphatidylinositol (PI) phosphodiesterase"/>
    <property type="match status" value="2"/>
</dbReference>
<evidence type="ECO:0000313" key="3">
    <source>
        <dbReference type="EMBL" id="PSL05878.1"/>
    </source>
</evidence>
<dbReference type="PANTHER" id="PTHR46211">
    <property type="entry name" value="GLYCEROPHOSPHORYL DIESTER PHOSPHODIESTERASE"/>
    <property type="match status" value="1"/>
</dbReference>
<dbReference type="Pfam" id="PF03009">
    <property type="entry name" value="GDPD"/>
    <property type="match status" value="3"/>
</dbReference>
<dbReference type="AlphaFoldDB" id="A0A2P8E8W4"/>
<keyword evidence="4" id="KW-1185">Reference proteome</keyword>
<dbReference type="GO" id="GO:0006629">
    <property type="term" value="P:lipid metabolic process"/>
    <property type="evidence" value="ECO:0007669"/>
    <property type="project" value="InterPro"/>
</dbReference>
<dbReference type="PROSITE" id="PS51704">
    <property type="entry name" value="GP_PDE"/>
    <property type="match status" value="2"/>
</dbReference>
<feature type="domain" description="GP-PDE" evidence="2">
    <location>
        <begin position="362"/>
        <end position="684"/>
    </location>
</feature>
<evidence type="ECO:0000259" key="2">
    <source>
        <dbReference type="PROSITE" id="PS51704"/>
    </source>
</evidence>
<proteinExistence type="predicted"/>
<evidence type="ECO:0000256" key="1">
    <source>
        <dbReference type="SAM" id="SignalP"/>
    </source>
</evidence>
<sequence length="690" mass="75318">MSTWRRTAGVAVTATALLATVAAGLPSAAAPPDRPDHPDRSGAGRAFDLQAHRGGIGLRPESTLAAFGNALQLGVSTLELDVQITKDGYAVVTHDRRIDPDKCTDTEPVTPGDPQFPYAQGNYIKDLTLAQVRTLDCGSQTLPNYPDQEPVPGSTMPLLGEVFDLVQRYGAGDVRLNIETKVEAGAPEETAPREEFVNVTAAAIREAGFEKRVTIQSFDWGALMLMREVAPELELVALTNHDFLQIDQPGASPWLGGIDIDDFGDDPIAAVESFGADVFSPVHGFGGSVGDPDYVPYVTAEMVEHAHRNGIDVVPWTVNDTATMSKLIDDGVDGIITDYPDRLRALMDERGMRLPEAYASPFDVQGHRGARAMRPENTLPAFEYALANEDVSTLELDTGVTEDGVLVVSHDRAVNGSHCVDTSPVTPGDPEFPYVGDLVHELTLEQIKTIDCGSKTLPAFPDQVAVPGARIPTLDEVFELVKASGRDDVRLNIETKIDPTVDDTAPYREFTAKLVTAIRDAGMRERATIQSFDWRTIVEARKLDPRIETVALIWQYGPEECRTVADGCSLQAVYGDPSVTSPWTAGIDWWRHQDIARMARIAGASTVSANWQVHDPDQGEVESDDWYLRESPDYYHGPGIDELHRMNLDVVPYTVNDQATMQRLIDLGVDGIITDDPDTLARVAKRNGLR</sequence>
<protein>
    <submittedName>
        <fullName evidence="3">Glycerophosphoryl diester phosphodiesterase</fullName>
    </submittedName>
</protein>
<dbReference type="SUPFAM" id="SSF51695">
    <property type="entry name" value="PLC-like phosphodiesterases"/>
    <property type="match status" value="2"/>
</dbReference>
<feature type="domain" description="GP-PDE" evidence="2">
    <location>
        <begin position="47"/>
        <end position="347"/>
    </location>
</feature>
<comment type="caution">
    <text evidence="3">The sequence shown here is derived from an EMBL/GenBank/DDBJ whole genome shotgun (WGS) entry which is preliminary data.</text>
</comment>
<dbReference type="OrthoDB" id="9758957at2"/>
<organism evidence="3 4">
    <name type="scientific">Haloactinopolyspora alba</name>
    <dbReference type="NCBI Taxonomy" id="648780"/>
    <lineage>
        <taxon>Bacteria</taxon>
        <taxon>Bacillati</taxon>
        <taxon>Actinomycetota</taxon>
        <taxon>Actinomycetes</taxon>
        <taxon>Jiangellales</taxon>
        <taxon>Jiangellaceae</taxon>
        <taxon>Haloactinopolyspora</taxon>
    </lineage>
</organism>